<dbReference type="InterPro" id="IPR017441">
    <property type="entry name" value="Protein_kinase_ATP_BS"/>
</dbReference>
<dbReference type="GO" id="GO:0051403">
    <property type="term" value="P:stress-activated MAPK cascade"/>
    <property type="evidence" value="ECO:0007669"/>
    <property type="project" value="TreeGrafter"/>
</dbReference>
<dbReference type="SMART" id="SM00220">
    <property type="entry name" value="S_TKc"/>
    <property type="match status" value="1"/>
</dbReference>
<dbReference type="PROSITE" id="PS00108">
    <property type="entry name" value="PROTEIN_KINASE_ST"/>
    <property type="match status" value="1"/>
</dbReference>
<dbReference type="InterPro" id="IPR011009">
    <property type="entry name" value="Kinase-like_dom_sf"/>
</dbReference>
<keyword evidence="5 8" id="KW-0067">ATP-binding</keyword>
<evidence type="ECO:0000256" key="5">
    <source>
        <dbReference type="ARBA" id="ARBA00022840"/>
    </source>
</evidence>
<evidence type="ECO:0000256" key="9">
    <source>
        <dbReference type="RuleBase" id="RU000304"/>
    </source>
</evidence>
<keyword evidence="11" id="KW-1185">Reference proteome</keyword>
<dbReference type="EC" id="2.7.12.2" evidence="7"/>
<protein>
    <recommendedName>
        <fullName evidence="7">mitogen-activated protein kinase kinase</fullName>
        <ecNumber evidence="7">2.7.12.2</ecNumber>
    </recommendedName>
</protein>
<dbReference type="SUPFAM" id="SSF56112">
    <property type="entry name" value="Protein kinase-like (PK-like)"/>
    <property type="match status" value="1"/>
</dbReference>
<evidence type="ECO:0000256" key="4">
    <source>
        <dbReference type="ARBA" id="ARBA00022777"/>
    </source>
</evidence>
<evidence type="ECO:0000256" key="3">
    <source>
        <dbReference type="ARBA" id="ARBA00022741"/>
    </source>
</evidence>
<evidence type="ECO:0000256" key="7">
    <source>
        <dbReference type="ARBA" id="ARBA00038999"/>
    </source>
</evidence>
<dbReference type="InterPro" id="IPR000719">
    <property type="entry name" value="Prot_kinase_dom"/>
</dbReference>
<comment type="similarity">
    <text evidence="6">Belongs to the protein kinase superfamily. STE Ser/Thr protein kinase family. MAP kinase kinase subfamily.</text>
</comment>
<dbReference type="PANTHER" id="PTHR48013">
    <property type="entry name" value="DUAL SPECIFICITY MITOGEN-ACTIVATED PROTEIN KINASE KINASE 5-RELATED"/>
    <property type="match status" value="1"/>
</dbReference>
<evidence type="ECO:0000256" key="8">
    <source>
        <dbReference type="PROSITE-ProRule" id="PRU10141"/>
    </source>
</evidence>
<feature type="binding site" evidence="8">
    <location>
        <position position="95"/>
    </location>
    <ligand>
        <name>ATP</name>
        <dbReference type="ChEBI" id="CHEBI:30616"/>
    </ligand>
</feature>
<dbReference type="PANTHER" id="PTHR48013:SF28">
    <property type="entry name" value="DUAL SPECIFICITY MITOGEN-ACTIVATED PROTEIN KINASE KINASE SEK-1"/>
    <property type="match status" value="1"/>
</dbReference>
<dbReference type="InterPro" id="IPR008271">
    <property type="entry name" value="Ser/Thr_kinase_AS"/>
</dbReference>
<reference evidence="12" key="1">
    <citation type="submission" date="2017-02" db="UniProtKB">
        <authorList>
            <consortium name="WormBaseParasite"/>
        </authorList>
    </citation>
    <scope>IDENTIFICATION</scope>
</reference>
<keyword evidence="2" id="KW-0808">Transferase</keyword>
<dbReference type="GO" id="GO:0004708">
    <property type="term" value="F:MAP kinase kinase activity"/>
    <property type="evidence" value="ECO:0007669"/>
    <property type="project" value="UniProtKB-EC"/>
</dbReference>
<organism evidence="11 12">
    <name type="scientific">Syphacia muris</name>
    <dbReference type="NCBI Taxonomy" id="451379"/>
    <lineage>
        <taxon>Eukaryota</taxon>
        <taxon>Metazoa</taxon>
        <taxon>Ecdysozoa</taxon>
        <taxon>Nematoda</taxon>
        <taxon>Chromadorea</taxon>
        <taxon>Rhabditida</taxon>
        <taxon>Spirurina</taxon>
        <taxon>Oxyuridomorpha</taxon>
        <taxon>Oxyuroidea</taxon>
        <taxon>Oxyuridae</taxon>
        <taxon>Syphacia</taxon>
    </lineage>
</organism>
<evidence type="ECO:0000256" key="1">
    <source>
        <dbReference type="ARBA" id="ARBA00022527"/>
    </source>
</evidence>
<sequence>MKRRMYPAVPPIPDEPVKADEVKNAQIVPDANGEMTDMKYIRCVLAGKLSFPDEKKEYFFEYRDLEDLGPIGEGSYGRVNKVRHIDSGKLMAVKKLRIVSNTDDRESMQSMNRLKREVEAIRKASQCPEIVRFYGLTVYEGDCIVCMELMDISLRKLYETVHQVMKESFDERILGHTAVSVLKALSHLKHQIKIIHRDVKPSNILLARNGMIKLCDFGISGYLINSVAFTRDAGCRPYMAPERLLPSASYDVRSDVWSLGITLKEVADGKFPYPYFNENELFFQLHQVVHGDAPVMEASDKFSSRTAQFINSCLTKELATRPNFDELMETEFFKYYNNLPHTAVYVANYVERVLKYASSD</sequence>
<dbReference type="Pfam" id="PF00069">
    <property type="entry name" value="Pkinase"/>
    <property type="match status" value="1"/>
</dbReference>
<dbReference type="FunFam" id="3.30.200.20:FF:000040">
    <property type="entry name" value="Dual specificity mitogen-activated protein kinase kinase"/>
    <property type="match status" value="1"/>
</dbReference>
<dbReference type="Proteomes" id="UP000046393">
    <property type="component" value="Unplaced"/>
</dbReference>
<evidence type="ECO:0000256" key="2">
    <source>
        <dbReference type="ARBA" id="ARBA00022679"/>
    </source>
</evidence>
<feature type="domain" description="Protein kinase" evidence="10">
    <location>
        <begin position="65"/>
        <end position="333"/>
    </location>
</feature>
<dbReference type="PROSITE" id="PS50011">
    <property type="entry name" value="PROTEIN_KINASE_DOM"/>
    <property type="match status" value="1"/>
</dbReference>
<evidence type="ECO:0000313" key="11">
    <source>
        <dbReference type="Proteomes" id="UP000046393"/>
    </source>
</evidence>
<dbReference type="WBParaSite" id="SMUV_0001084201-mRNA-1">
    <property type="protein sequence ID" value="SMUV_0001084201-mRNA-1"/>
    <property type="gene ID" value="SMUV_0001084201"/>
</dbReference>
<dbReference type="AlphaFoldDB" id="A0A0N5B0P0"/>
<name>A0A0N5B0P0_9BILA</name>
<evidence type="ECO:0000256" key="6">
    <source>
        <dbReference type="ARBA" id="ARBA00038035"/>
    </source>
</evidence>
<keyword evidence="4" id="KW-0418">Kinase</keyword>
<dbReference type="Gene3D" id="3.30.200.20">
    <property type="entry name" value="Phosphorylase Kinase, domain 1"/>
    <property type="match status" value="1"/>
</dbReference>
<evidence type="ECO:0000259" key="10">
    <source>
        <dbReference type="PROSITE" id="PS50011"/>
    </source>
</evidence>
<dbReference type="STRING" id="451379.A0A0N5B0P0"/>
<proteinExistence type="inferred from homology"/>
<dbReference type="PROSITE" id="PS00107">
    <property type="entry name" value="PROTEIN_KINASE_ATP"/>
    <property type="match status" value="1"/>
</dbReference>
<keyword evidence="3 8" id="KW-0547">Nucleotide-binding</keyword>
<accession>A0A0N5B0P0</accession>
<dbReference type="GO" id="GO:0005524">
    <property type="term" value="F:ATP binding"/>
    <property type="evidence" value="ECO:0007669"/>
    <property type="project" value="UniProtKB-UniRule"/>
</dbReference>
<evidence type="ECO:0000313" key="12">
    <source>
        <dbReference type="WBParaSite" id="SMUV_0001084201-mRNA-1"/>
    </source>
</evidence>
<dbReference type="GO" id="GO:0004674">
    <property type="term" value="F:protein serine/threonine kinase activity"/>
    <property type="evidence" value="ECO:0007669"/>
    <property type="project" value="UniProtKB-KW"/>
</dbReference>
<keyword evidence="1 9" id="KW-0723">Serine/threonine-protein kinase</keyword>
<dbReference type="Gene3D" id="1.10.510.10">
    <property type="entry name" value="Transferase(Phosphotransferase) domain 1"/>
    <property type="match status" value="1"/>
</dbReference>